<organism evidence="2 3">
    <name type="scientific">Chara braunii</name>
    <name type="common">Braun's stonewort</name>
    <dbReference type="NCBI Taxonomy" id="69332"/>
    <lineage>
        <taxon>Eukaryota</taxon>
        <taxon>Viridiplantae</taxon>
        <taxon>Streptophyta</taxon>
        <taxon>Charophyceae</taxon>
        <taxon>Charales</taxon>
        <taxon>Characeae</taxon>
        <taxon>Chara</taxon>
    </lineage>
</organism>
<dbReference type="Proteomes" id="UP000265515">
    <property type="component" value="Unassembled WGS sequence"/>
</dbReference>
<evidence type="ECO:0000313" key="3">
    <source>
        <dbReference type="Proteomes" id="UP000265515"/>
    </source>
</evidence>
<dbReference type="EMBL" id="BFEA01001133">
    <property type="protein sequence ID" value="GBG92776.1"/>
    <property type="molecule type" value="Genomic_DNA"/>
</dbReference>
<dbReference type="InterPro" id="IPR026960">
    <property type="entry name" value="RVT-Znf"/>
</dbReference>
<feature type="domain" description="Reverse transcriptase zinc-binding" evidence="1">
    <location>
        <begin position="232"/>
        <end position="309"/>
    </location>
</feature>
<keyword evidence="3" id="KW-1185">Reference proteome</keyword>
<name>A0A388MDY7_CHABU</name>
<evidence type="ECO:0000313" key="2">
    <source>
        <dbReference type="EMBL" id="GBG92776.1"/>
    </source>
</evidence>
<dbReference type="Gramene" id="GBG92776">
    <property type="protein sequence ID" value="GBG92776"/>
    <property type="gene ID" value="CBR_g57126"/>
</dbReference>
<evidence type="ECO:0000259" key="1">
    <source>
        <dbReference type="Pfam" id="PF13966"/>
    </source>
</evidence>
<comment type="caution">
    <text evidence="2">The sequence shown here is derived from an EMBL/GenBank/DDBJ whole genome shotgun (WGS) entry which is preliminary data.</text>
</comment>
<gene>
    <name evidence="2" type="ORF">CBR_g57126</name>
</gene>
<dbReference type="OrthoDB" id="1745633at2759"/>
<dbReference type="Pfam" id="PF13966">
    <property type="entry name" value="zf-RVT"/>
    <property type="match status" value="1"/>
</dbReference>
<reference evidence="2 3" key="1">
    <citation type="journal article" date="2018" name="Cell">
        <title>The Chara Genome: Secondary Complexity and Implications for Plant Terrestrialization.</title>
        <authorList>
            <person name="Nishiyama T."/>
            <person name="Sakayama H."/>
            <person name="Vries J.D."/>
            <person name="Buschmann H."/>
            <person name="Saint-Marcoux D."/>
            <person name="Ullrich K.K."/>
            <person name="Haas F.B."/>
            <person name="Vanderstraeten L."/>
            <person name="Becker D."/>
            <person name="Lang D."/>
            <person name="Vosolsobe S."/>
            <person name="Rombauts S."/>
            <person name="Wilhelmsson P.K.I."/>
            <person name="Janitza P."/>
            <person name="Kern R."/>
            <person name="Heyl A."/>
            <person name="Rumpler F."/>
            <person name="Villalobos L.I.A.C."/>
            <person name="Clay J.M."/>
            <person name="Skokan R."/>
            <person name="Toyoda A."/>
            <person name="Suzuki Y."/>
            <person name="Kagoshima H."/>
            <person name="Schijlen E."/>
            <person name="Tajeshwar N."/>
            <person name="Catarino B."/>
            <person name="Hetherington A.J."/>
            <person name="Saltykova A."/>
            <person name="Bonnot C."/>
            <person name="Breuninger H."/>
            <person name="Symeonidi A."/>
            <person name="Radhakrishnan G.V."/>
            <person name="Van Nieuwerburgh F."/>
            <person name="Deforce D."/>
            <person name="Chang C."/>
            <person name="Karol K.G."/>
            <person name="Hedrich R."/>
            <person name="Ulvskov P."/>
            <person name="Glockner G."/>
            <person name="Delwiche C.F."/>
            <person name="Petrasek J."/>
            <person name="Van de Peer Y."/>
            <person name="Friml J."/>
            <person name="Beilby M."/>
            <person name="Dolan L."/>
            <person name="Kohara Y."/>
            <person name="Sugano S."/>
            <person name="Fujiyama A."/>
            <person name="Delaux P.-M."/>
            <person name="Quint M."/>
            <person name="TheiBen G."/>
            <person name="Hagemann M."/>
            <person name="Harholt J."/>
            <person name="Dunand C."/>
            <person name="Zachgo S."/>
            <person name="Langdale J."/>
            <person name="Maumus F."/>
            <person name="Straeten D.V.D."/>
            <person name="Gould S.B."/>
            <person name="Rensing S.A."/>
        </authorList>
    </citation>
    <scope>NUCLEOTIDE SEQUENCE [LARGE SCALE GENOMIC DNA]</scope>
    <source>
        <strain evidence="2 3">S276</strain>
    </source>
</reference>
<accession>A0A388MDY7</accession>
<dbReference type="AlphaFoldDB" id="A0A388MDY7"/>
<protein>
    <recommendedName>
        <fullName evidence="1">Reverse transcriptase zinc-binding domain-containing protein</fullName>
    </recommendedName>
</protein>
<sequence>MPQLFENSYIIDQNGSSFEVTGAGTFGRKWIEKGVLRVKDLWDEGRKRWKTEVELREVLGRLREVGFRLRELIEAIPAEWKEELAKSNPRTVGGWYKEEQQQENNIQVLRLEEKLEDDVWSVTRWGLVSESNSGSKMRRIREDIINTDQHLMPVRVCLIPSQRRGGEYLLIQNGAAIQELRWDPVAYSWNGIGHDRKTLANYDMKLGRQVQKPPDVNMEQICERLARTFNMQSNPSIPELKSIWASLPHLPSLKLAGLMWLLSHSAIPSAKWLADKGMDVDRQCRQCGNTQEETTYHLIWDCPTSERIWRWLADHWQRLGSALVWDEKWVVGGQLPPLFFRHRGWGYMAQAIRSAITWVIWEDRNSILFREEWSSDVAIHGKIKTLIRTMVVADWVRRADKGRLPNGRRWFLFTWARSNQLAAVTLEGKLALSPWLCTQGGGRRIPQ</sequence>
<proteinExistence type="predicted"/>